<gene>
    <name evidence="3" type="ORF">BQ4739_LOCUS5823</name>
</gene>
<dbReference type="Proteomes" id="UP000256970">
    <property type="component" value="Unassembled WGS sequence"/>
</dbReference>
<protein>
    <recommendedName>
        <fullName evidence="2">Nudix hydrolase domain-containing protein</fullName>
    </recommendedName>
</protein>
<sequence>MPTGLVHEGEDLIEAVEREVLEETGVRAKFSSLIAVRQAHGFLFGKSDMFFCCGLTLEEGSDISQQLKACEREIAAVQWMPVDQYTQQPYFQKLPAAYHTMMERCAAWAQGRYKGMAGRVFDGSASRPRKDLLLWGEVDDGPAAAAAASLNGDGNGAASSAAAGAGSGDAAAVVSANGALTA</sequence>
<dbReference type="AlphaFoldDB" id="A0A383VIN7"/>
<keyword evidence="4" id="KW-1185">Reference proteome</keyword>
<dbReference type="PROSITE" id="PS00893">
    <property type="entry name" value="NUDIX_BOX"/>
    <property type="match status" value="1"/>
</dbReference>
<dbReference type="InterPro" id="IPR000086">
    <property type="entry name" value="NUDIX_hydrolase_dom"/>
</dbReference>
<dbReference type="GO" id="GO:0051287">
    <property type="term" value="F:NAD binding"/>
    <property type="evidence" value="ECO:0007669"/>
    <property type="project" value="TreeGrafter"/>
</dbReference>
<keyword evidence="1" id="KW-0378">Hydrolase</keyword>
<dbReference type="PANTHER" id="PTHR13994">
    <property type="entry name" value="NUDIX HYDROLASE RELATED"/>
    <property type="match status" value="1"/>
</dbReference>
<dbReference type="GO" id="GO:0047631">
    <property type="term" value="F:ADP-ribose diphosphatase activity"/>
    <property type="evidence" value="ECO:0007669"/>
    <property type="project" value="TreeGrafter"/>
</dbReference>
<evidence type="ECO:0000259" key="2">
    <source>
        <dbReference type="PROSITE" id="PS51462"/>
    </source>
</evidence>
<dbReference type="PANTHER" id="PTHR13994:SF13">
    <property type="entry name" value="FI03680P"/>
    <property type="match status" value="1"/>
</dbReference>
<evidence type="ECO:0000313" key="4">
    <source>
        <dbReference type="Proteomes" id="UP000256970"/>
    </source>
</evidence>
<dbReference type="Pfam" id="PF00293">
    <property type="entry name" value="NUDIX"/>
    <property type="match status" value="1"/>
</dbReference>
<proteinExistence type="predicted"/>
<dbReference type="SUPFAM" id="SSF55811">
    <property type="entry name" value="Nudix"/>
    <property type="match status" value="1"/>
</dbReference>
<dbReference type="InterPro" id="IPR003293">
    <property type="entry name" value="Nudix_hydrolase6-like"/>
</dbReference>
<dbReference type="EMBL" id="FNXT01000630">
    <property type="protein sequence ID" value="SZX65388.1"/>
    <property type="molecule type" value="Genomic_DNA"/>
</dbReference>
<dbReference type="InterPro" id="IPR015797">
    <property type="entry name" value="NUDIX_hydrolase-like_dom_sf"/>
</dbReference>
<dbReference type="PROSITE" id="PS51462">
    <property type="entry name" value="NUDIX"/>
    <property type="match status" value="1"/>
</dbReference>
<feature type="domain" description="Nudix hydrolase" evidence="2">
    <location>
        <begin position="1"/>
        <end position="103"/>
    </location>
</feature>
<dbReference type="InterPro" id="IPR020084">
    <property type="entry name" value="NUDIX_hydrolase_CS"/>
</dbReference>
<evidence type="ECO:0000313" key="3">
    <source>
        <dbReference type="EMBL" id="SZX65388.1"/>
    </source>
</evidence>
<name>A0A383VIN7_TETOB</name>
<dbReference type="Gene3D" id="3.90.79.10">
    <property type="entry name" value="Nucleoside Triphosphate Pyrophosphohydrolase"/>
    <property type="match status" value="1"/>
</dbReference>
<organism evidence="3 4">
    <name type="scientific">Tetradesmus obliquus</name>
    <name type="common">Green alga</name>
    <name type="synonym">Acutodesmus obliquus</name>
    <dbReference type="NCBI Taxonomy" id="3088"/>
    <lineage>
        <taxon>Eukaryota</taxon>
        <taxon>Viridiplantae</taxon>
        <taxon>Chlorophyta</taxon>
        <taxon>core chlorophytes</taxon>
        <taxon>Chlorophyceae</taxon>
        <taxon>CS clade</taxon>
        <taxon>Sphaeropleales</taxon>
        <taxon>Scenedesmaceae</taxon>
        <taxon>Tetradesmus</taxon>
    </lineage>
</organism>
<reference evidence="3 4" key="1">
    <citation type="submission" date="2016-10" db="EMBL/GenBank/DDBJ databases">
        <authorList>
            <person name="Cai Z."/>
        </authorList>
    </citation>
    <scope>NUCLEOTIDE SEQUENCE [LARGE SCALE GENOMIC DNA]</scope>
</reference>
<dbReference type="GO" id="GO:0035529">
    <property type="term" value="F:NADH pyrophosphatase activity"/>
    <property type="evidence" value="ECO:0007669"/>
    <property type="project" value="TreeGrafter"/>
</dbReference>
<accession>A0A383VIN7</accession>
<evidence type="ECO:0000256" key="1">
    <source>
        <dbReference type="ARBA" id="ARBA00022801"/>
    </source>
</evidence>